<evidence type="ECO:0000256" key="9">
    <source>
        <dbReference type="PROSITE-ProRule" id="PRU00446"/>
    </source>
</evidence>
<keyword evidence="7" id="KW-0325">Glycoprotein</keyword>
<feature type="domain" description="Olfactomedin-like" evidence="11">
    <location>
        <begin position="433"/>
        <end position="552"/>
    </location>
</feature>
<evidence type="ECO:0000259" key="11">
    <source>
        <dbReference type="PROSITE" id="PS51132"/>
    </source>
</evidence>
<dbReference type="PANTHER" id="PTHR12231">
    <property type="entry name" value="CTX-RELATED TYPE I TRANSMEMBRANE PROTEIN"/>
    <property type="match status" value="1"/>
</dbReference>
<reference evidence="13" key="2">
    <citation type="submission" date="2016-06" db="UniProtKB">
        <authorList>
            <consortium name="WormBaseParasite"/>
        </authorList>
    </citation>
    <scope>IDENTIFICATION</scope>
</reference>
<dbReference type="Pfam" id="PF02191">
    <property type="entry name" value="OLF"/>
    <property type="match status" value="1"/>
</dbReference>
<keyword evidence="2" id="KW-1003">Cell membrane</keyword>
<evidence type="ECO:0000256" key="3">
    <source>
        <dbReference type="ARBA" id="ARBA00022729"/>
    </source>
</evidence>
<dbReference type="Proteomes" id="UP000050741">
    <property type="component" value="Unassembled WGS sequence"/>
</dbReference>
<accession>A0A183CMB4</accession>
<evidence type="ECO:0000256" key="1">
    <source>
        <dbReference type="ARBA" id="ARBA00004236"/>
    </source>
</evidence>
<dbReference type="InterPro" id="IPR036179">
    <property type="entry name" value="Ig-like_dom_sf"/>
</dbReference>
<feature type="domain" description="Ig-like" evidence="10">
    <location>
        <begin position="277"/>
        <end position="371"/>
    </location>
</feature>
<dbReference type="PANTHER" id="PTHR12231:SF253">
    <property type="entry name" value="DPR-INTERACTING PROTEIN ETA, ISOFORM B-RELATED"/>
    <property type="match status" value="1"/>
</dbReference>
<dbReference type="InterPro" id="IPR013098">
    <property type="entry name" value="Ig_I-set"/>
</dbReference>
<organism evidence="12 13">
    <name type="scientific">Globodera pallida</name>
    <name type="common">Potato cyst nematode worm</name>
    <name type="synonym">Heterodera pallida</name>
    <dbReference type="NCBI Taxonomy" id="36090"/>
    <lineage>
        <taxon>Eukaryota</taxon>
        <taxon>Metazoa</taxon>
        <taxon>Ecdysozoa</taxon>
        <taxon>Nematoda</taxon>
        <taxon>Chromadorea</taxon>
        <taxon>Rhabditida</taxon>
        <taxon>Tylenchina</taxon>
        <taxon>Tylenchomorpha</taxon>
        <taxon>Tylenchoidea</taxon>
        <taxon>Heteroderidae</taxon>
        <taxon>Heteroderinae</taxon>
        <taxon>Globodera</taxon>
    </lineage>
</organism>
<keyword evidence="5" id="KW-0472">Membrane</keyword>
<feature type="domain" description="Ig-like" evidence="10">
    <location>
        <begin position="57"/>
        <end position="146"/>
    </location>
</feature>
<dbReference type="InterPro" id="IPR007110">
    <property type="entry name" value="Ig-like_dom"/>
</dbReference>
<keyword evidence="4" id="KW-0677">Repeat</keyword>
<dbReference type="FunFam" id="2.60.40.10:FF:000328">
    <property type="entry name" value="CLUMA_CG000981, isoform A"/>
    <property type="match status" value="1"/>
</dbReference>
<evidence type="ECO:0000256" key="6">
    <source>
        <dbReference type="ARBA" id="ARBA00023157"/>
    </source>
</evidence>
<dbReference type="InterPro" id="IPR003112">
    <property type="entry name" value="Olfac-like_dom"/>
</dbReference>
<evidence type="ECO:0000256" key="7">
    <source>
        <dbReference type="ARBA" id="ARBA00023180"/>
    </source>
</evidence>
<evidence type="ECO:0000256" key="5">
    <source>
        <dbReference type="ARBA" id="ARBA00023136"/>
    </source>
</evidence>
<dbReference type="CDD" id="cd00096">
    <property type="entry name" value="Ig"/>
    <property type="match status" value="1"/>
</dbReference>
<keyword evidence="12" id="KW-1185">Reference proteome</keyword>
<dbReference type="WBParaSite" id="GPLIN_001402000">
    <property type="protein sequence ID" value="GPLIN_001402000"/>
    <property type="gene ID" value="GPLIN_001402000"/>
</dbReference>
<comment type="caution">
    <text evidence="9">Lacks conserved residue(s) required for the propagation of feature annotation.</text>
</comment>
<evidence type="ECO:0000256" key="2">
    <source>
        <dbReference type="ARBA" id="ARBA00022475"/>
    </source>
</evidence>
<dbReference type="SMART" id="SM00409">
    <property type="entry name" value="IG"/>
    <property type="match status" value="3"/>
</dbReference>
<evidence type="ECO:0000256" key="4">
    <source>
        <dbReference type="ARBA" id="ARBA00022737"/>
    </source>
</evidence>
<dbReference type="InterPro" id="IPR013106">
    <property type="entry name" value="Ig_V-set"/>
</dbReference>
<evidence type="ECO:0000256" key="8">
    <source>
        <dbReference type="ARBA" id="ARBA00023319"/>
    </source>
</evidence>
<protein>
    <submittedName>
        <fullName evidence="13">Ig-like domain-containing protein</fullName>
    </submittedName>
</protein>
<sequence length="552" mass="61885">MNFHKQSPFISHNRNPSTALFQFPYAFRRRTLLPLLLLLWLLLTDRSSVCLRANRSPKILDGSMHNVTAMRDDTVEFRCRVENGAKSKVAFFRDELPPKLIAYDESVFRRSDKYELLARVNGGSDWILRIREVQEDDAGVYICQLNTNPVLSRKGLLELRIPPAISRSSTPAAVEVREGNNVTLTCVASGNPKPTIVWRRSDKQIIRYNGADGYGDSVHKGAELTLSRVSRRHMSEYLCVASNGIPPDESWSIKLHVLCPLTNPPLPNSPLPSPVEPIVIPQSMVAEAPLNALVVRIACTVEAWPRPNIVWMFGGQTLHDSSRYATEQSISDRYKSVHVLEIRNVQRDQFGVYKCLASNDYGSHFGEIRLIEVPPSDGRSLIVSLNEGSGANPDDEAGDAGGEGAEALEGWHWLPPSSSPPSVWLRNQLADKDCFLEGVGKPIFHAHANTYYGAWMRDAYPRSTADLHKRWLAVHFEGDSLAEFASEAELRRGRPSLSHALPHPFRGSNSVFFNGSFYFHRAGTPMLAKFELNSRRYDEVQIAEGIAHKYDD</sequence>
<dbReference type="GO" id="GO:0005886">
    <property type="term" value="C:plasma membrane"/>
    <property type="evidence" value="ECO:0007669"/>
    <property type="project" value="UniProtKB-SubCell"/>
</dbReference>
<keyword evidence="6" id="KW-1015">Disulfide bond</keyword>
<dbReference type="GO" id="GO:0043005">
    <property type="term" value="C:neuron projection"/>
    <property type="evidence" value="ECO:0007669"/>
    <property type="project" value="TreeGrafter"/>
</dbReference>
<evidence type="ECO:0000259" key="10">
    <source>
        <dbReference type="PROSITE" id="PS50835"/>
    </source>
</evidence>
<dbReference type="Pfam" id="PF07679">
    <property type="entry name" value="I-set"/>
    <property type="match status" value="1"/>
</dbReference>
<name>A0A183CMB4_GLOPA</name>
<feature type="domain" description="Ig-like" evidence="10">
    <location>
        <begin position="163"/>
        <end position="252"/>
    </location>
</feature>
<dbReference type="Pfam" id="PF07686">
    <property type="entry name" value="V-set"/>
    <property type="match status" value="1"/>
</dbReference>
<evidence type="ECO:0000313" key="13">
    <source>
        <dbReference type="WBParaSite" id="GPLIN_001402000"/>
    </source>
</evidence>
<dbReference type="InterPro" id="IPR003599">
    <property type="entry name" value="Ig_sub"/>
</dbReference>
<dbReference type="PROSITE" id="PS51132">
    <property type="entry name" value="OLF"/>
    <property type="match status" value="1"/>
</dbReference>
<dbReference type="InterPro" id="IPR003598">
    <property type="entry name" value="Ig_sub2"/>
</dbReference>
<dbReference type="AlphaFoldDB" id="A0A183CMB4"/>
<dbReference type="Pfam" id="PF13927">
    <property type="entry name" value="Ig_3"/>
    <property type="match status" value="1"/>
</dbReference>
<reference evidence="12" key="1">
    <citation type="submission" date="2014-05" db="EMBL/GenBank/DDBJ databases">
        <title>The genome and life-stage specific transcriptomes of Globodera pallida elucidate key aspects of plant parasitism by a cyst nematode.</title>
        <authorList>
            <person name="Cotton J.A."/>
            <person name="Lilley C.J."/>
            <person name="Jones L.M."/>
            <person name="Kikuchi T."/>
            <person name="Reid A.J."/>
            <person name="Thorpe P."/>
            <person name="Tsai I.J."/>
            <person name="Beasley H."/>
            <person name="Blok V."/>
            <person name="Cock P.J.A."/>
            <person name="Van den Akker S.E."/>
            <person name="Holroyd N."/>
            <person name="Hunt M."/>
            <person name="Mantelin S."/>
            <person name="Naghra H."/>
            <person name="Pain A."/>
            <person name="Palomares-Rius J.E."/>
            <person name="Zarowiecki M."/>
            <person name="Berriman M."/>
            <person name="Jones J.T."/>
            <person name="Urwin P.E."/>
        </authorList>
    </citation>
    <scope>NUCLEOTIDE SEQUENCE [LARGE SCALE GENOMIC DNA]</scope>
    <source>
        <strain evidence="12">Lindley</strain>
    </source>
</reference>
<keyword evidence="3" id="KW-0732">Signal</keyword>
<evidence type="ECO:0000313" key="12">
    <source>
        <dbReference type="Proteomes" id="UP000050741"/>
    </source>
</evidence>
<keyword evidence="8" id="KW-0393">Immunoglobulin domain</keyword>
<dbReference type="PROSITE" id="PS50835">
    <property type="entry name" value="IG_LIKE"/>
    <property type="match status" value="3"/>
</dbReference>
<dbReference type="InterPro" id="IPR051170">
    <property type="entry name" value="Neural/epithelial_adhesion"/>
</dbReference>
<dbReference type="InterPro" id="IPR013783">
    <property type="entry name" value="Ig-like_fold"/>
</dbReference>
<proteinExistence type="predicted"/>
<dbReference type="SUPFAM" id="SSF48726">
    <property type="entry name" value="Immunoglobulin"/>
    <property type="match status" value="3"/>
</dbReference>
<dbReference type="Gene3D" id="2.60.40.10">
    <property type="entry name" value="Immunoglobulins"/>
    <property type="match status" value="3"/>
</dbReference>
<comment type="subcellular location">
    <subcellularLocation>
        <location evidence="1">Cell membrane</location>
    </subcellularLocation>
</comment>
<dbReference type="SMART" id="SM00408">
    <property type="entry name" value="IGc2"/>
    <property type="match status" value="3"/>
</dbReference>